<keyword evidence="1" id="KW-0472">Membrane</keyword>
<dbReference type="OrthoDB" id="5409353at2759"/>
<dbReference type="KEGG" id="pno:SNOG_05716"/>
<evidence type="ECO:0000256" key="1">
    <source>
        <dbReference type="SAM" id="Phobius"/>
    </source>
</evidence>
<keyword evidence="1" id="KW-0812">Transmembrane</keyword>
<reference evidence="4" key="1">
    <citation type="journal article" date="2021" name="BMC Genomics">
        <title>Chromosome-level genome assembly and manually-curated proteome of model necrotroph Parastagonospora nodorum Sn15 reveals a genome-wide trove of candidate effector homologs, and redundancy of virulence-related functions within an accessory chromosome.</title>
        <authorList>
            <person name="Bertazzoni S."/>
            <person name="Jones D.A.B."/>
            <person name="Phan H.T."/>
            <person name="Tan K.-C."/>
            <person name="Hane J.K."/>
        </authorList>
    </citation>
    <scope>NUCLEOTIDE SEQUENCE [LARGE SCALE GENOMIC DNA]</scope>
    <source>
        <strain evidence="4">SN15 / ATCC MYA-4574 / FGSC 10173)</strain>
    </source>
</reference>
<evidence type="ECO:0008006" key="5">
    <source>
        <dbReference type="Google" id="ProtNLM"/>
    </source>
</evidence>
<protein>
    <recommendedName>
        <fullName evidence="5">Thioredoxin domain-containing protein</fullName>
    </recommendedName>
</protein>
<feature type="chain" id="PRO_5034093399" description="Thioredoxin domain-containing protein" evidence="2">
    <location>
        <begin position="18"/>
        <end position="328"/>
    </location>
</feature>
<feature type="transmembrane region" description="Helical" evidence="1">
    <location>
        <begin position="262"/>
        <end position="286"/>
    </location>
</feature>
<gene>
    <name evidence="3" type="ORF">JI435_057160</name>
</gene>
<dbReference type="AlphaFoldDB" id="A0A7U2HY07"/>
<name>A0A7U2HY07_PHANO</name>
<dbReference type="Proteomes" id="UP000663193">
    <property type="component" value="Chromosome 6"/>
</dbReference>
<accession>A0A7U2HY07</accession>
<feature type="signal peptide" evidence="2">
    <location>
        <begin position="1"/>
        <end position="17"/>
    </location>
</feature>
<organism evidence="3 4">
    <name type="scientific">Phaeosphaeria nodorum (strain SN15 / ATCC MYA-4574 / FGSC 10173)</name>
    <name type="common">Glume blotch fungus</name>
    <name type="synonym">Parastagonospora nodorum</name>
    <dbReference type="NCBI Taxonomy" id="321614"/>
    <lineage>
        <taxon>Eukaryota</taxon>
        <taxon>Fungi</taxon>
        <taxon>Dikarya</taxon>
        <taxon>Ascomycota</taxon>
        <taxon>Pezizomycotina</taxon>
        <taxon>Dothideomycetes</taxon>
        <taxon>Pleosporomycetidae</taxon>
        <taxon>Pleosporales</taxon>
        <taxon>Pleosporineae</taxon>
        <taxon>Phaeosphaeriaceae</taxon>
        <taxon>Parastagonospora</taxon>
    </lineage>
</organism>
<evidence type="ECO:0000256" key="2">
    <source>
        <dbReference type="SAM" id="SignalP"/>
    </source>
</evidence>
<dbReference type="EMBL" id="CP069028">
    <property type="protein sequence ID" value="QRC96075.1"/>
    <property type="molecule type" value="Genomic_DNA"/>
</dbReference>
<keyword evidence="1" id="KW-1133">Transmembrane helix</keyword>
<evidence type="ECO:0000313" key="3">
    <source>
        <dbReference type="EMBL" id="QRC96075.1"/>
    </source>
</evidence>
<keyword evidence="2" id="KW-0732">Signal</keyword>
<dbReference type="VEuPathDB" id="FungiDB:JI435_057160"/>
<dbReference type="OMA" id="GTWSRTW"/>
<sequence>MHFLAALAAVAVATVRADISDLGTPDHSLLDSAAPDVEVVDFNKEYVVKLDCIGCPYARQVADNKAVWEQPPRKNALVLYFKVDNEHHDEPTLVLNGRAIQPLEQMPPNIQAFQVPADITQDNMDKLWREDSEYGVQMPLQYEHTVLRTQENGELTVQFDVTGLPLDAMSDPRFYPSFVGEPYKMDGEQQKLVQLRLHRSQDTGELLIEDVSIVARENRTQPYRMKCGRLAMTQTTYDPREWDAYGKFGTFERTWNVFVSQFVMNFAGLPAIILGTFCIFIARFCYQRRNQEVEPKEEDAEIALLGAESGDAPPAYADIPVIKIEEYD</sequence>
<dbReference type="RefSeq" id="XP_001796112.1">
    <property type="nucleotide sequence ID" value="XM_001796060.1"/>
</dbReference>
<proteinExistence type="predicted"/>
<evidence type="ECO:0000313" key="4">
    <source>
        <dbReference type="Proteomes" id="UP000663193"/>
    </source>
</evidence>
<keyword evidence="4" id="KW-1185">Reference proteome</keyword>